<gene>
    <name evidence="1" type="primary">Acey_s0348.g3170</name>
    <name evidence="1" type="ORF">Y032_0348g3170</name>
</gene>
<accession>A0A016RXP7</accession>
<protein>
    <submittedName>
        <fullName evidence="1">Uncharacterized protein</fullName>
    </submittedName>
</protein>
<comment type="caution">
    <text evidence="1">The sequence shown here is derived from an EMBL/GenBank/DDBJ whole genome shotgun (WGS) entry which is preliminary data.</text>
</comment>
<name>A0A016RXP7_9BILA</name>
<proteinExistence type="predicted"/>
<dbReference type="AlphaFoldDB" id="A0A016RXP7"/>
<dbReference type="EMBL" id="JARK01001684">
    <property type="protein sequence ID" value="EYB82872.1"/>
    <property type="molecule type" value="Genomic_DNA"/>
</dbReference>
<evidence type="ECO:0000313" key="2">
    <source>
        <dbReference type="Proteomes" id="UP000024635"/>
    </source>
</evidence>
<reference evidence="2" key="1">
    <citation type="journal article" date="2015" name="Nat. Genet.">
        <title>The genome and transcriptome of the zoonotic hookworm Ancylostoma ceylanicum identify infection-specific gene families.</title>
        <authorList>
            <person name="Schwarz E.M."/>
            <person name="Hu Y."/>
            <person name="Antoshechkin I."/>
            <person name="Miller M.M."/>
            <person name="Sternberg P.W."/>
            <person name="Aroian R.V."/>
        </authorList>
    </citation>
    <scope>NUCLEOTIDE SEQUENCE</scope>
    <source>
        <strain evidence="2">HY135</strain>
    </source>
</reference>
<evidence type="ECO:0000313" key="1">
    <source>
        <dbReference type="EMBL" id="EYB82872.1"/>
    </source>
</evidence>
<dbReference type="Proteomes" id="UP000024635">
    <property type="component" value="Unassembled WGS sequence"/>
</dbReference>
<dbReference type="OrthoDB" id="5884618at2759"/>
<sequence length="77" mass="8539">MVAKDMRIGTSGHPDDDELDLEYVPHKTMFEEMCEENAAKVALVEHDVCEKRKTLEGTKARVGCNEVATTSGTRGKK</sequence>
<organism evidence="1 2">
    <name type="scientific">Ancylostoma ceylanicum</name>
    <dbReference type="NCBI Taxonomy" id="53326"/>
    <lineage>
        <taxon>Eukaryota</taxon>
        <taxon>Metazoa</taxon>
        <taxon>Ecdysozoa</taxon>
        <taxon>Nematoda</taxon>
        <taxon>Chromadorea</taxon>
        <taxon>Rhabditida</taxon>
        <taxon>Rhabditina</taxon>
        <taxon>Rhabditomorpha</taxon>
        <taxon>Strongyloidea</taxon>
        <taxon>Ancylostomatidae</taxon>
        <taxon>Ancylostomatinae</taxon>
        <taxon>Ancylostoma</taxon>
    </lineage>
</organism>
<keyword evidence="2" id="KW-1185">Reference proteome</keyword>